<feature type="non-terminal residue" evidence="2">
    <location>
        <position position="411"/>
    </location>
</feature>
<protein>
    <recommendedName>
        <fullName evidence="1">Integrase catalytic domain-containing protein</fullName>
    </recommendedName>
</protein>
<dbReference type="InterPro" id="IPR001584">
    <property type="entry name" value="Integrase_cat-core"/>
</dbReference>
<evidence type="ECO:0000313" key="2">
    <source>
        <dbReference type="EMBL" id="OGH68361.1"/>
    </source>
</evidence>
<comment type="caution">
    <text evidence="2">The sequence shown here is derived from an EMBL/GenBank/DDBJ whole genome shotgun (WGS) entry which is preliminary data.</text>
</comment>
<dbReference type="Proteomes" id="UP000176413">
    <property type="component" value="Unassembled WGS sequence"/>
</dbReference>
<dbReference type="GO" id="GO:0015074">
    <property type="term" value="P:DNA integration"/>
    <property type="evidence" value="ECO:0007669"/>
    <property type="project" value="InterPro"/>
</dbReference>
<name>A0A1F6M9R4_9BACT</name>
<organism evidence="2 3">
    <name type="scientific">Candidatus Magasanikbacteria bacterium RIFCSPHIGHO2_02_FULL_45_10</name>
    <dbReference type="NCBI Taxonomy" id="1798679"/>
    <lineage>
        <taxon>Bacteria</taxon>
        <taxon>Candidatus Magasanikiibacteriota</taxon>
    </lineage>
</organism>
<dbReference type="EMBL" id="MFQA01000046">
    <property type="protein sequence ID" value="OGH68361.1"/>
    <property type="molecule type" value="Genomic_DNA"/>
</dbReference>
<gene>
    <name evidence="2" type="ORF">A3D53_03660</name>
</gene>
<evidence type="ECO:0000259" key="1">
    <source>
        <dbReference type="PROSITE" id="PS50994"/>
    </source>
</evidence>
<evidence type="ECO:0000313" key="3">
    <source>
        <dbReference type="Proteomes" id="UP000176413"/>
    </source>
</evidence>
<dbReference type="PROSITE" id="PS50994">
    <property type="entry name" value="INTEGRASE"/>
    <property type="match status" value="1"/>
</dbReference>
<dbReference type="SUPFAM" id="SSF53098">
    <property type="entry name" value="Ribonuclease H-like"/>
    <property type="match status" value="1"/>
</dbReference>
<dbReference type="InterPro" id="IPR012337">
    <property type="entry name" value="RNaseH-like_sf"/>
</dbReference>
<reference evidence="2 3" key="1">
    <citation type="journal article" date="2016" name="Nat. Commun.">
        <title>Thousands of microbial genomes shed light on interconnected biogeochemical processes in an aquifer system.</title>
        <authorList>
            <person name="Anantharaman K."/>
            <person name="Brown C.T."/>
            <person name="Hug L.A."/>
            <person name="Sharon I."/>
            <person name="Castelle C.J."/>
            <person name="Probst A.J."/>
            <person name="Thomas B.C."/>
            <person name="Singh A."/>
            <person name="Wilkins M.J."/>
            <person name="Karaoz U."/>
            <person name="Brodie E.L."/>
            <person name="Williams K.H."/>
            <person name="Hubbard S.S."/>
            <person name="Banfield J.F."/>
        </authorList>
    </citation>
    <scope>NUCLEOTIDE SEQUENCE [LARGE SCALE GENOMIC DNA]</scope>
</reference>
<sequence>MSYKEQVKDNELIAKWRVIREVIVSGQPRTAVAKKFSMHRNTVGGLVNDFLLLIPTSLQQEIRQENGRTKLWLEELLSPLKNISRKPKSNKRMASIEQSTLIKDYVEKQGIKVGHNRLFTLITRRRQKLGTETKTQNYENELLANLTYSKLKGICKREQFKIDTVKTVTRERRSLYDYASLAAFERLHYDTKTIPDSHALPPAIYENFKLNAELPIIEWNIIDVKSRFRFLAYSHERSSEFGLHFLLLIIQYIRAHTIDRARQIVIGTDQGTEFFGGSKRKEAEWNRLLLVLNARIYCYEAGHDVRKNLIERSHRTDDEEFFIPRGEYITDRQSFFTEAKGYSQYFNCLRPHSGIGMNNMTPLEKLKSLGVYQADKFAAFPTMILEETIGAVKSATNVIRLTADLTDWAVA</sequence>
<dbReference type="AlphaFoldDB" id="A0A1F6M9R4"/>
<proteinExistence type="predicted"/>
<feature type="domain" description="Integrase catalytic" evidence="1">
    <location>
        <begin position="191"/>
        <end position="370"/>
    </location>
</feature>
<accession>A0A1F6M9R4</accession>